<feature type="compositionally biased region" description="Basic and acidic residues" evidence="1">
    <location>
        <begin position="427"/>
        <end position="439"/>
    </location>
</feature>
<feature type="compositionally biased region" description="Basic and acidic residues" evidence="1">
    <location>
        <begin position="541"/>
        <end position="563"/>
    </location>
</feature>
<feature type="compositionally biased region" description="Polar residues" evidence="1">
    <location>
        <begin position="2344"/>
        <end position="2367"/>
    </location>
</feature>
<feature type="compositionally biased region" description="Basic and acidic residues" evidence="1">
    <location>
        <begin position="2368"/>
        <end position="2384"/>
    </location>
</feature>
<feature type="region of interest" description="Disordered" evidence="1">
    <location>
        <begin position="241"/>
        <end position="628"/>
    </location>
</feature>
<feature type="compositionally biased region" description="Basic and acidic residues" evidence="1">
    <location>
        <begin position="335"/>
        <end position="351"/>
    </location>
</feature>
<feature type="compositionally biased region" description="Basic and acidic residues" evidence="1">
    <location>
        <begin position="450"/>
        <end position="462"/>
    </location>
</feature>
<dbReference type="PANTHER" id="PTHR13843">
    <property type="entry name" value="MICROTUBULE-ASSOCIATED PROTEIN"/>
    <property type="match status" value="1"/>
</dbReference>
<dbReference type="GO" id="GO:0003779">
    <property type="term" value="F:actin binding"/>
    <property type="evidence" value="ECO:0007669"/>
    <property type="project" value="TreeGrafter"/>
</dbReference>
<feature type="region of interest" description="Disordered" evidence="1">
    <location>
        <begin position="2068"/>
        <end position="2164"/>
    </location>
</feature>
<feature type="compositionally biased region" description="Basic and acidic residues" evidence="1">
    <location>
        <begin position="2286"/>
        <end position="2306"/>
    </location>
</feature>
<feature type="compositionally biased region" description="Acidic residues" evidence="1">
    <location>
        <begin position="1053"/>
        <end position="1062"/>
    </location>
</feature>
<feature type="compositionally biased region" description="Basic and acidic residues" evidence="1">
    <location>
        <begin position="473"/>
        <end position="489"/>
    </location>
</feature>
<reference evidence="2" key="2">
    <citation type="submission" date="2020-12" db="EMBL/GenBank/DDBJ databases">
        <authorList>
            <person name="Kanost M."/>
        </authorList>
    </citation>
    <scope>NUCLEOTIDE SEQUENCE</scope>
</reference>
<dbReference type="GO" id="GO:0030425">
    <property type="term" value="C:dendrite"/>
    <property type="evidence" value="ECO:0007669"/>
    <property type="project" value="TreeGrafter"/>
</dbReference>
<dbReference type="GO" id="GO:0000226">
    <property type="term" value="P:microtubule cytoskeleton organization"/>
    <property type="evidence" value="ECO:0007669"/>
    <property type="project" value="InterPro"/>
</dbReference>
<feature type="region of interest" description="Disordered" evidence="1">
    <location>
        <begin position="2190"/>
        <end position="2388"/>
    </location>
</feature>
<evidence type="ECO:0000256" key="1">
    <source>
        <dbReference type="SAM" id="MobiDB-lite"/>
    </source>
</evidence>
<feature type="region of interest" description="Disordered" evidence="1">
    <location>
        <begin position="1053"/>
        <end position="1074"/>
    </location>
</feature>
<feature type="compositionally biased region" description="Basic and acidic residues" evidence="1">
    <location>
        <begin position="2313"/>
        <end position="2326"/>
    </location>
</feature>
<reference evidence="2" key="1">
    <citation type="journal article" date="2016" name="Insect Biochem. Mol. Biol.">
        <title>Multifaceted biological insights from a draft genome sequence of the tobacco hornworm moth, Manduca sexta.</title>
        <authorList>
            <person name="Kanost M.R."/>
            <person name="Arrese E.L."/>
            <person name="Cao X."/>
            <person name="Chen Y.R."/>
            <person name="Chellapilla S."/>
            <person name="Goldsmith M.R."/>
            <person name="Grosse-Wilde E."/>
            <person name="Heckel D.G."/>
            <person name="Herndon N."/>
            <person name="Jiang H."/>
            <person name="Papanicolaou A."/>
            <person name="Qu J."/>
            <person name="Soulages J.L."/>
            <person name="Vogel H."/>
            <person name="Walters J."/>
            <person name="Waterhouse R.M."/>
            <person name="Ahn S.J."/>
            <person name="Almeida F.C."/>
            <person name="An C."/>
            <person name="Aqrawi P."/>
            <person name="Bretschneider A."/>
            <person name="Bryant W.B."/>
            <person name="Bucks S."/>
            <person name="Chao H."/>
            <person name="Chevignon G."/>
            <person name="Christen J.M."/>
            <person name="Clarke D.F."/>
            <person name="Dittmer N.T."/>
            <person name="Ferguson L.C.F."/>
            <person name="Garavelou S."/>
            <person name="Gordon K.H.J."/>
            <person name="Gunaratna R.T."/>
            <person name="Han Y."/>
            <person name="Hauser F."/>
            <person name="He Y."/>
            <person name="Heidel-Fischer H."/>
            <person name="Hirsh A."/>
            <person name="Hu Y."/>
            <person name="Jiang H."/>
            <person name="Kalra D."/>
            <person name="Klinner C."/>
            <person name="Konig C."/>
            <person name="Kovar C."/>
            <person name="Kroll A.R."/>
            <person name="Kuwar S.S."/>
            <person name="Lee S.L."/>
            <person name="Lehman R."/>
            <person name="Li K."/>
            <person name="Li Z."/>
            <person name="Liang H."/>
            <person name="Lovelace S."/>
            <person name="Lu Z."/>
            <person name="Mansfield J.H."/>
            <person name="McCulloch K.J."/>
            <person name="Mathew T."/>
            <person name="Morton B."/>
            <person name="Muzny D.M."/>
            <person name="Neunemann D."/>
            <person name="Ongeri F."/>
            <person name="Pauchet Y."/>
            <person name="Pu L.L."/>
            <person name="Pyrousis I."/>
            <person name="Rao X.J."/>
            <person name="Redding A."/>
            <person name="Roesel C."/>
            <person name="Sanchez-Gracia A."/>
            <person name="Schaack S."/>
            <person name="Shukla A."/>
            <person name="Tetreau G."/>
            <person name="Wang Y."/>
            <person name="Xiong G.H."/>
            <person name="Traut W."/>
            <person name="Walsh T.K."/>
            <person name="Worley K.C."/>
            <person name="Wu D."/>
            <person name="Wu W."/>
            <person name="Wu Y.Q."/>
            <person name="Zhang X."/>
            <person name="Zou Z."/>
            <person name="Zucker H."/>
            <person name="Briscoe A.D."/>
            <person name="Burmester T."/>
            <person name="Clem R.J."/>
            <person name="Feyereisen R."/>
            <person name="Grimmelikhuijzen C.J.P."/>
            <person name="Hamodrakas S.J."/>
            <person name="Hansson B.S."/>
            <person name="Huguet E."/>
            <person name="Jermiin L.S."/>
            <person name="Lan Q."/>
            <person name="Lehman H.K."/>
            <person name="Lorenzen M."/>
            <person name="Merzendorfer H."/>
            <person name="Michalopoulos I."/>
            <person name="Morton D.B."/>
            <person name="Muthukrishnan S."/>
            <person name="Oakeshott J.G."/>
            <person name="Palmer W."/>
            <person name="Park Y."/>
            <person name="Passarelli A.L."/>
            <person name="Rozas J."/>
            <person name="Schwartz L.M."/>
            <person name="Smith W."/>
            <person name="Southgate A."/>
            <person name="Vilcinskas A."/>
            <person name="Vogt R."/>
            <person name="Wang P."/>
            <person name="Werren J."/>
            <person name="Yu X.Q."/>
            <person name="Zhou J.J."/>
            <person name="Brown S.J."/>
            <person name="Scherer S.E."/>
            <person name="Richards S."/>
            <person name="Blissard G.W."/>
        </authorList>
    </citation>
    <scope>NUCLEOTIDE SEQUENCE</scope>
</reference>
<feature type="compositionally biased region" description="Basic and acidic residues" evidence="1">
    <location>
        <begin position="312"/>
        <end position="324"/>
    </location>
</feature>
<feature type="compositionally biased region" description="Polar residues" evidence="1">
    <location>
        <begin position="2130"/>
        <end position="2148"/>
    </location>
</feature>
<feature type="compositionally biased region" description="Basic and acidic residues" evidence="1">
    <location>
        <begin position="574"/>
        <end position="590"/>
    </location>
</feature>
<sequence length="2504" mass="279320">MLEDIEHQPIEVTEESREGFAAVGKPTEDIITKTETITENNVHIKRHTTITTIVQEFHNIVTKTKRTKTTIRTVTEDEYPDSSVVKKTSEKVSVVDDTLMTTFGDDVESSVSIGLEDFKDLIPEDKPEETETIETEEIKDKGIIIQRTIVTRIVKTKYSDKEGTLKKVKIVTTVTTTDQYPDGAKHTTVNTSISITDIEVSPLTSESLEEDIAERDLLKEPVTQEYAPKKEAPEQIGFLLKDPSPETEVPEKAAPKKQVASISKDSSPEKEITDKTTPKEHIVPVTKEPSPEKEVPEKASPKEQVALVPKEILPEKEIPEKPSPKEQLAPISKELSPEKEVSDKTALEDHVVPVTKEPSPEKEIPEKTAPKEHVVPVTKEPSPDKEVPEKASPKEQVAPISKEPLPEREITDKTSPQKHVVPVTKEPSPEKEVPEEASPKEQVAPVSKEPSLEKEIPEKTAPKEYVVPVTKEPSLEKEIPEKTAPKEHFVPITKEPSPEKVPEKPSPKEQVAPISKEASPEKDIPEKTSPEEHVAPVSKEPSPEKEIPEKTAPKKEVLEKASPKEQVTSVSKESSPEKEVPEKAAPKEHLVPTTQDLSPEQDVSEKAAPKEQVALVSKEPSTDETTPESLKIEDALRDLMPAAEPEIAETTETEEIKEKDIIIRRVIVTKIVRTKYADKQGILRKLKSVTTITTSDNFPDGSVSTQIETYTTLADIEQDMEDVIDDSLEGFEPIGKPKEDTTTQTEIIKEGVTVIKRRITLITIVQEFQNVTTMTKRTKTTIRTITEDEHPDGSVITKTSEKVSLVDESMEPQLEDGVEYSDDEEAQKIETVLKQLKPTGQPEESETIKTEEIKEKDIIIRRTIVTKTVKTQYADSKGVLRKIKIVTSVSTTDQYPDGSARATVDTSISVMDADVLETELDDKDISKKAITLPVRKESKELTQKDIPAVKETIPSSQEMTPENRKIQEAIKDLVPAEEPEVTETTITEEIKELEIIIIRIIVTRIVKTKYANKQGVLLKLLTVTTITTMDNFPDGSVRTQVQTSTTLTDIEHETDDSEENLEGFEPFGEPKEDTTTKTEIVKEGTLVIKRKITVITIVQEFQNVTIMTKRTKTIVRTITEDEYPDGSVTTKTSEKVSLVDKSIEHQLEDSVEYSGDEDATKIEAMLKDLIPADKPEEVETIETEEIKQEGIIIRRTIVTRIVRTRYADITGVLRKLKTVTRITITDQYPDGSARTTVDTQTFVKDIETPEDLEKEVPKKELPLEKSVAPVETQIEKEEPTSESIKIEAALKDLVPLEEPEITETTDTEEIKEKEIIIRRSIITRIVKTKYADKQGVLKKLKIVTTVTTTDNYPDGSARTQVETSTTLTDIEHEAADVIEESLEGFEPLGSPTEETTTETVTVSEDGIIIHRKITITTTIQEYQNVTTKIKRTKTTTKTVTEDEHPDGSVVTKTSEKVSLVDEYLEKPHDDDIEHLDDDERKIEAALSDLVPEEKPEEIESTTTEEIREKDIIIRRTISTKIIKTKYSDTRGVLRKVKTVTTVTTTDQYPDGSARTTVDTSTSVTDIEVEELPQVQDLKEFSSLEDKTVSVDSQQKMTIRDGKEVQQIITTTTTKEILASADGSKKKIRTTTEVVTETELPTGVTEVTKDVKVSVADYGIESFDENLSGYAEIGDPEEHSTSETETVVENGINIIRKTTVTTIRQEFENALIRSRKIKTIVKTIVEDEHPDGTVITKKSEKVSIADVFLKTPGPVDYDESEPPAYIDDNEIVEDTTEDSDVKHEIIQQGSITIKRTITTKTKRETLASSDKNIKRVRTTVETTTVDEFPDGSTETTKDVKITISEFQKTSGSDLQAALQGLSSTGKVKTSVDKKTNIFTEDAERIQQTVTKYVTKEELKNNETSEIAVKTVTETITENARDDGTIETTKDVKTQITYLPIGTGLDDWSPEELEEIEKQPLAQEDKVIPSDLPHKPKEESKLDAKPKKQRSPVGEVTTDTETYTKVIKEGDNEITQTITVVTTKEVISSDKIKITVETTTVSKGSDGVTKTTKSTKTTIAEYDELIDTGESVKSFSKLSSRTGDMRSSSAASDDLDHHGISSPPSDISSRAATHAWGTESSGMYYSDDDGQGSPSSTKSQIAHSPRSNLSFELDTKLPSQRESSQEMLYDKHDSFMLHKDPMTTSIYGQFAEDDSCTSSSHSETKTVVHSHDSKSVSKMTEDFLTHEKQKSEHTTHSKSDTTFLQEADEHFEKAIEEHKKVSGSDVISSITAKYELDKRSQSSSSHTSSKEDGVITLKDIKSESKKMTESSSTSKESKTKKSDTDSKDPIASWGKPLGLPSPIMPPTQSDGKSTPKKQTPSSTVLNKNKLNQEKSKEAKRASESPSKKKAPAPVYMELTYVPHHGNSYYSAIEFFKRVRARYYVFSGTEPSKEIYNALLDAKKTWEDKDLEVTIIPTYDTDVLGYWVTENEEALEKYKIDLSPSASRCTINLQDHETSCAAYRLEF</sequence>
<dbReference type="EMBL" id="JH668469">
    <property type="protein sequence ID" value="KAG6454523.1"/>
    <property type="molecule type" value="Genomic_DNA"/>
</dbReference>
<feature type="compositionally biased region" description="Basic and acidic residues" evidence="1">
    <location>
        <begin position="518"/>
        <end position="534"/>
    </location>
</feature>
<feature type="compositionally biased region" description="Basic and acidic residues" evidence="1">
    <location>
        <begin position="1961"/>
        <end position="1984"/>
    </location>
</feature>
<dbReference type="InterPro" id="IPR026074">
    <property type="entry name" value="MAP1"/>
</dbReference>
<feature type="compositionally biased region" description="Basic and acidic residues" evidence="1">
    <location>
        <begin position="496"/>
        <end position="507"/>
    </location>
</feature>
<feature type="compositionally biased region" description="Basic and acidic residues" evidence="1">
    <location>
        <begin position="381"/>
        <end position="393"/>
    </location>
</feature>
<dbReference type="Proteomes" id="UP000791440">
    <property type="component" value="Unassembled WGS sequence"/>
</dbReference>
<gene>
    <name evidence="2" type="ORF">O3G_MSEX008756</name>
</gene>
<feature type="compositionally biased region" description="Basic and acidic residues" evidence="1">
    <location>
        <begin position="266"/>
        <end position="282"/>
    </location>
</feature>
<protein>
    <submittedName>
        <fullName evidence="2">Uncharacterized protein</fullName>
    </submittedName>
</protein>
<evidence type="ECO:0000313" key="2">
    <source>
        <dbReference type="EMBL" id="KAG6454523.1"/>
    </source>
</evidence>
<feature type="compositionally biased region" description="Polar residues" evidence="1">
    <location>
        <begin position="2069"/>
        <end position="2084"/>
    </location>
</feature>
<proteinExistence type="predicted"/>
<dbReference type="GO" id="GO:0005875">
    <property type="term" value="C:microtubule associated complex"/>
    <property type="evidence" value="ECO:0007669"/>
    <property type="project" value="TreeGrafter"/>
</dbReference>
<feature type="compositionally biased region" description="Polar residues" evidence="1">
    <location>
        <begin position="2155"/>
        <end position="2164"/>
    </location>
</feature>
<dbReference type="GO" id="GO:0007409">
    <property type="term" value="P:axonogenesis"/>
    <property type="evidence" value="ECO:0007669"/>
    <property type="project" value="TreeGrafter"/>
</dbReference>
<dbReference type="GO" id="GO:0008017">
    <property type="term" value="F:microtubule binding"/>
    <property type="evidence" value="ECO:0007669"/>
    <property type="project" value="InterPro"/>
</dbReference>
<dbReference type="GO" id="GO:0043025">
    <property type="term" value="C:neuronal cell body"/>
    <property type="evidence" value="ECO:0007669"/>
    <property type="project" value="TreeGrafter"/>
</dbReference>
<name>A0A921ZBD3_MANSE</name>
<dbReference type="GO" id="GO:0045202">
    <property type="term" value="C:synapse"/>
    <property type="evidence" value="ECO:0007669"/>
    <property type="project" value="TreeGrafter"/>
</dbReference>
<dbReference type="GO" id="GO:0016358">
    <property type="term" value="P:dendrite development"/>
    <property type="evidence" value="ECO:0007669"/>
    <property type="project" value="TreeGrafter"/>
</dbReference>
<dbReference type="GO" id="GO:0031114">
    <property type="term" value="P:regulation of microtubule depolymerization"/>
    <property type="evidence" value="ECO:0007669"/>
    <property type="project" value="TreeGrafter"/>
</dbReference>
<dbReference type="PANTHER" id="PTHR13843:SF12">
    <property type="entry name" value="ATPASE F1_V1_A1 COMPLEX ALPHA_BETA SUBUNIT NUCLEOTIDE-BINDING DOMAIN-CONTAINING PROTEIN"/>
    <property type="match status" value="1"/>
</dbReference>
<comment type="caution">
    <text evidence="2">The sequence shown here is derived from an EMBL/GenBank/DDBJ whole genome shotgun (WGS) entry which is preliminary data.</text>
</comment>
<feature type="compositionally biased region" description="Basic and acidic residues" evidence="1">
    <location>
        <begin position="289"/>
        <end position="301"/>
    </location>
</feature>
<feature type="compositionally biased region" description="Basic and acidic residues" evidence="1">
    <location>
        <begin position="2200"/>
        <end position="2237"/>
    </location>
</feature>
<organism evidence="2 3">
    <name type="scientific">Manduca sexta</name>
    <name type="common">Tobacco hawkmoth</name>
    <name type="synonym">Tobacco hornworm</name>
    <dbReference type="NCBI Taxonomy" id="7130"/>
    <lineage>
        <taxon>Eukaryota</taxon>
        <taxon>Metazoa</taxon>
        <taxon>Ecdysozoa</taxon>
        <taxon>Arthropoda</taxon>
        <taxon>Hexapoda</taxon>
        <taxon>Insecta</taxon>
        <taxon>Pterygota</taxon>
        <taxon>Neoptera</taxon>
        <taxon>Endopterygota</taxon>
        <taxon>Lepidoptera</taxon>
        <taxon>Glossata</taxon>
        <taxon>Ditrysia</taxon>
        <taxon>Bombycoidea</taxon>
        <taxon>Sphingidae</taxon>
        <taxon>Sphinginae</taxon>
        <taxon>Sphingini</taxon>
        <taxon>Manduca</taxon>
    </lineage>
</organism>
<feature type="region of interest" description="Disordered" evidence="1">
    <location>
        <begin position="1"/>
        <end position="21"/>
    </location>
</feature>
<feature type="compositionally biased region" description="Polar residues" evidence="1">
    <location>
        <begin position="2100"/>
        <end position="2109"/>
    </location>
</feature>
<accession>A0A921ZBD3</accession>
<keyword evidence="3" id="KW-1185">Reference proteome</keyword>
<feature type="compositionally biased region" description="Basic and acidic residues" evidence="1">
    <location>
        <begin position="1"/>
        <end position="18"/>
    </location>
</feature>
<dbReference type="GO" id="GO:0005874">
    <property type="term" value="C:microtubule"/>
    <property type="evidence" value="ECO:0007669"/>
    <property type="project" value="InterPro"/>
</dbReference>
<feature type="compositionally biased region" description="Basic and acidic residues" evidence="1">
    <location>
        <begin position="2245"/>
        <end position="2260"/>
    </location>
</feature>
<dbReference type="GO" id="GO:0005829">
    <property type="term" value="C:cytosol"/>
    <property type="evidence" value="ECO:0007669"/>
    <property type="project" value="TreeGrafter"/>
</dbReference>
<feature type="region of interest" description="Disordered" evidence="1">
    <location>
        <begin position="1956"/>
        <end position="1997"/>
    </location>
</feature>
<evidence type="ECO:0000313" key="3">
    <source>
        <dbReference type="Proteomes" id="UP000791440"/>
    </source>
</evidence>
<feature type="compositionally biased region" description="Basic and acidic residues" evidence="1">
    <location>
        <begin position="358"/>
        <end position="374"/>
    </location>
</feature>